<organism evidence="2 3">
    <name type="scientific">Mucor lusitanicus CBS 277.49</name>
    <dbReference type="NCBI Taxonomy" id="747725"/>
    <lineage>
        <taxon>Eukaryota</taxon>
        <taxon>Fungi</taxon>
        <taxon>Fungi incertae sedis</taxon>
        <taxon>Mucoromycota</taxon>
        <taxon>Mucoromycotina</taxon>
        <taxon>Mucoromycetes</taxon>
        <taxon>Mucorales</taxon>
        <taxon>Mucorineae</taxon>
        <taxon>Mucoraceae</taxon>
        <taxon>Mucor</taxon>
    </lineage>
</organism>
<dbReference type="VEuPathDB" id="FungiDB:MUCCIDRAFT_111634"/>
<reference evidence="2 3" key="1">
    <citation type="submission" date="2015-06" db="EMBL/GenBank/DDBJ databases">
        <title>Expansion of signal transduction pathways in fungi by whole-genome duplication.</title>
        <authorList>
            <consortium name="DOE Joint Genome Institute"/>
            <person name="Corrochano L.M."/>
            <person name="Kuo A."/>
            <person name="Marcet-Houben M."/>
            <person name="Polaino S."/>
            <person name="Salamov A."/>
            <person name="Villalobos J.M."/>
            <person name="Alvarez M.I."/>
            <person name="Avalos J."/>
            <person name="Benito E.P."/>
            <person name="Benoit I."/>
            <person name="Burger G."/>
            <person name="Camino L.P."/>
            <person name="Canovas D."/>
            <person name="Cerda-Olmedo E."/>
            <person name="Cheng J.-F."/>
            <person name="Dominguez A."/>
            <person name="Elias M."/>
            <person name="Eslava A.P."/>
            <person name="Glaser F."/>
            <person name="Grimwood J."/>
            <person name="Gutierrez G."/>
            <person name="Heitman J."/>
            <person name="Henrissat B."/>
            <person name="Iturriaga E.A."/>
            <person name="Lang B.F."/>
            <person name="Lavin J.L."/>
            <person name="Lee S."/>
            <person name="Li W."/>
            <person name="Lindquist E."/>
            <person name="Lopez-Garcia S."/>
            <person name="Luque E.M."/>
            <person name="Marcos A.T."/>
            <person name="Martin J."/>
            <person name="Mccluskey K."/>
            <person name="Medina H.R."/>
            <person name="Miralles-Duran A."/>
            <person name="Miyazaki A."/>
            <person name="Munoz-Torres E."/>
            <person name="Oguiza J.A."/>
            <person name="Ohm R."/>
            <person name="Olmedo M."/>
            <person name="Orejas M."/>
            <person name="Ortiz-Castellanos L."/>
            <person name="Pisabarro A.G."/>
            <person name="Rodriguez-Romero J."/>
            <person name="Ruiz-Herrera J."/>
            <person name="Ruiz-Vazquez R."/>
            <person name="Sanz C."/>
            <person name="Schackwitz W."/>
            <person name="Schmutz J."/>
            <person name="Shahriari M."/>
            <person name="Shelest E."/>
            <person name="Silva-Franco F."/>
            <person name="Soanes D."/>
            <person name="Syed K."/>
            <person name="Tagua V.G."/>
            <person name="Talbot N.J."/>
            <person name="Thon M."/>
            <person name="De Vries R.P."/>
            <person name="Wiebenga A."/>
            <person name="Yadav J.S."/>
            <person name="Braun E.L."/>
            <person name="Baker S."/>
            <person name="Garre V."/>
            <person name="Horwitz B."/>
            <person name="Torres-Martinez S."/>
            <person name="Idnurm A."/>
            <person name="Herrera-Estrella A."/>
            <person name="Gabaldon T."/>
            <person name="Grigoriev I.V."/>
        </authorList>
    </citation>
    <scope>NUCLEOTIDE SEQUENCE [LARGE SCALE GENOMIC DNA]</scope>
    <source>
        <strain evidence="2 3">CBS 277.49</strain>
    </source>
</reference>
<keyword evidence="3" id="KW-1185">Reference proteome</keyword>
<evidence type="ECO:0000256" key="1">
    <source>
        <dbReference type="SAM" id="Phobius"/>
    </source>
</evidence>
<keyword evidence="1" id="KW-0472">Membrane</keyword>
<feature type="transmembrane region" description="Helical" evidence="1">
    <location>
        <begin position="72"/>
        <end position="92"/>
    </location>
</feature>
<evidence type="ECO:0000313" key="3">
    <source>
        <dbReference type="Proteomes" id="UP000077051"/>
    </source>
</evidence>
<dbReference type="Proteomes" id="UP000077051">
    <property type="component" value="Unassembled WGS sequence"/>
</dbReference>
<name>A0A168KD37_MUCCL</name>
<dbReference type="EMBL" id="AMYB01000005">
    <property type="protein sequence ID" value="OAD02263.1"/>
    <property type="molecule type" value="Genomic_DNA"/>
</dbReference>
<dbReference type="AlphaFoldDB" id="A0A168KD37"/>
<accession>A0A168KD37</accession>
<keyword evidence="1" id="KW-0812">Transmembrane</keyword>
<gene>
    <name evidence="2" type="ORF">MUCCIDRAFT_111634</name>
</gene>
<evidence type="ECO:0000313" key="2">
    <source>
        <dbReference type="EMBL" id="OAD02263.1"/>
    </source>
</evidence>
<sequence>MEHVNTEHKGAEHFFDRNATVNFKNPSSVTYGGSNNETKMELAYHSLNVSKKDVESVDTAYTGSEADVDGGYGWFVCVGAFCALFISVGMIVSW</sequence>
<comment type="caution">
    <text evidence="2">The sequence shown here is derived from an EMBL/GenBank/DDBJ whole genome shotgun (WGS) entry which is preliminary data.</text>
</comment>
<keyword evidence="1" id="KW-1133">Transmembrane helix</keyword>
<proteinExistence type="predicted"/>
<dbReference type="OrthoDB" id="6499973at2759"/>
<protein>
    <submittedName>
        <fullName evidence="2">Uncharacterized protein</fullName>
    </submittedName>
</protein>